<gene>
    <name evidence="1" type="ORF">EGT74_19390</name>
</gene>
<evidence type="ECO:0000313" key="2">
    <source>
        <dbReference type="Proteomes" id="UP000278351"/>
    </source>
</evidence>
<dbReference type="EMBL" id="RPDH01000002">
    <property type="protein sequence ID" value="RPE09173.1"/>
    <property type="molecule type" value="Genomic_DNA"/>
</dbReference>
<organism evidence="1 2">
    <name type="scientific">Chitinophaga lutea</name>
    <dbReference type="NCBI Taxonomy" id="2488634"/>
    <lineage>
        <taxon>Bacteria</taxon>
        <taxon>Pseudomonadati</taxon>
        <taxon>Bacteroidota</taxon>
        <taxon>Chitinophagia</taxon>
        <taxon>Chitinophagales</taxon>
        <taxon>Chitinophagaceae</taxon>
        <taxon>Chitinophaga</taxon>
    </lineage>
</organism>
<accession>A0A3N4PKG9</accession>
<proteinExistence type="predicted"/>
<dbReference type="Proteomes" id="UP000278351">
    <property type="component" value="Unassembled WGS sequence"/>
</dbReference>
<evidence type="ECO:0000313" key="1">
    <source>
        <dbReference type="EMBL" id="RPE09173.1"/>
    </source>
</evidence>
<reference evidence="1 2" key="1">
    <citation type="submission" date="2018-11" db="EMBL/GenBank/DDBJ databases">
        <title>Chitinophaga lutea sp.nov., isolate from arsenic contaminated soil.</title>
        <authorList>
            <person name="Zong Y."/>
        </authorList>
    </citation>
    <scope>NUCLEOTIDE SEQUENCE [LARGE SCALE GENOMIC DNA]</scope>
    <source>
        <strain evidence="1 2">ZY74</strain>
    </source>
</reference>
<sequence>MRIIKFTEGPLISTRYPQKQLLLVMYHAVWQLGSLFSVLDKFKQKVRIGVCYFKHCRISMKPIRFCSLLIFSSPIYILLNDKVDDTTASFCGIT</sequence>
<keyword evidence="2" id="KW-1185">Reference proteome</keyword>
<name>A0A3N4PKG9_9BACT</name>
<comment type="caution">
    <text evidence="1">The sequence shown here is derived from an EMBL/GenBank/DDBJ whole genome shotgun (WGS) entry which is preliminary data.</text>
</comment>
<protein>
    <submittedName>
        <fullName evidence="1">Uncharacterized protein</fullName>
    </submittedName>
</protein>
<dbReference type="AlphaFoldDB" id="A0A3N4PKG9"/>